<gene>
    <name evidence="1" type="ORF">GGX14DRAFT_391773</name>
</gene>
<sequence>MCTVPVVVGVVRQGGGIEDASSEAVAFWASPFEVFCYQKHVKKRAGCQKECGNHTLNKSEFRATEVWLLIWGHMLVAHTHHHLAACSLLPLTPQAGTTTPVPLLPYAQATRTFVLTSTSRSGVKYYQSSLGVKHYQSSLADSSDTMATKLLHPTMQCMTPLSHSDSAWGACLHGTDNVYAQACTGVPRWDARASTTPAVMDVWMYSTYTMRMRGYFYVTRRTRPPLCQRPHTLVLALGHRLFNMDTDPDDHLWTESATWAASSSAASSEGETPVKEDDEVGYDPLCPALPRATCLRFLKVPVPTLIAVVTPCALCGAAPWRDVYWHPASSLRGTLALPPCFTSPTVPSLLSWQQVRSRDPSGLGTMTVLGSSTTLNTLTDTVDD</sequence>
<reference evidence="1" key="1">
    <citation type="submission" date="2023-03" db="EMBL/GenBank/DDBJ databases">
        <title>Massive genome expansion in bonnet fungi (Mycena s.s.) driven by repeated elements and novel gene families across ecological guilds.</title>
        <authorList>
            <consortium name="Lawrence Berkeley National Laboratory"/>
            <person name="Harder C.B."/>
            <person name="Miyauchi S."/>
            <person name="Viragh M."/>
            <person name="Kuo A."/>
            <person name="Thoen E."/>
            <person name="Andreopoulos B."/>
            <person name="Lu D."/>
            <person name="Skrede I."/>
            <person name="Drula E."/>
            <person name="Henrissat B."/>
            <person name="Morin E."/>
            <person name="Kohler A."/>
            <person name="Barry K."/>
            <person name="LaButti K."/>
            <person name="Morin E."/>
            <person name="Salamov A."/>
            <person name="Lipzen A."/>
            <person name="Mereny Z."/>
            <person name="Hegedus B."/>
            <person name="Baldrian P."/>
            <person name="Stursova M."/>
            <person name="Weitz H."/>
            <person name="Taylor A."/>
            <person name="Grigoriev I.V."/>
            <person name="Nagy L.G."/>
            <person name="Martin F."/>
            <person name="Kauserud H."/>
        </authorList>
    </citation>
    <scope>NUCLEOTIDE SEQUENCE</scope>
    <source>
        <strain evidence="1">9144</strain>
    </source>
</reference>
<dbReference type="EMBL" id="JARJCW010000017">
    <property type="protein sequence ID" value="KAJ7215335.1"/>
    <property type="molecule type" value="Genomic_DNA"/>
</dbReference>
<dbReference type="AlphaFoldDB" id="A0AAD6YG34"/>
<accession>A0AAD6YG34</accession>
<name>A0AAD6YG34_9AGAR</name>
<evidence type="ECO:0000313" key="1">
    <source>
        <dbReference type="EMBL" id="KAJ7215335.1"/>
    </source>
</evidence>
<evidence type="ECO:0000313" key="2">
    <source>
        <dbReference type="Proteomes" id="UP001219525"/>
    </source>
</evidence>
<keyword evidence="2" id="KW-1185">Reference proteome</keyword>
<comment type="caution">
    <text evidence="1">The sequence shown here is derived from an EMBL/GenBank/DDBJ whole genome shotgun (WGS) entry which is preliminary data.</text>
</comment>
<proteinExistence type="predicted"/>
<dbReference type="Proteomes" id="UP001219525">
    <property type="component" value="Unassembled WGS sequence"/>
</dbReference>
<organism evidence="1 2">
    <name type="scientific">Mycena pura</name>
    <dbReference type="NCBI Taxonomy" id="153505"/>
    <lineage>
        <taxon>Eukaryota</taxon>
        <taxon>Fungi</taxon>
        <taxon>Dikarya</taxon>
        <taxon>Basidiomycota</taxon>
        <taxon>Agaricomycotina</taxon>
        <taxon>Agaricomycetes</taxon>
        <taxon>Agaricomycetidae</taxon>
        <taxon>Agaricales</taxon>
        <taxon>Marasmiineae</taxon>
        <taxon>Mycenaceae</taxon>
        <taxon>Mycena</taxon>
    </lineage>
</organism>
<protein>
    <submittedName>
        <fullName evidence="1">Uncharacterized protein</fullName>
    </submittedName>
</protein>